<dbReference type="InterPro" id="IPR002401">
    <property type="entry name" value="Cyt_P450_E_grp-I"/>
</dbReference>
<dbReference type="AlphaFoldDB" id="A0A8H4BUC9"/>
<sequence>MIVDKAKTALQLTGSCLLEIYQDVIVSGGKSDKRKLACIGSAIAVVIMAHFYRKVALPPKAVRCIPRVSFLAYMKSVLSHEDPIQQLRSLYAPLIAQGGGVYTRPNRAGWSVYVANSVDAKKVYMKQDLFPKAPESFGEGDILIRRLVRHPSILTQNGSSWKVHRQAANPAFHKAMPVKLFGSLVQNFFKQIEIENGTINMSVYLKRYTFDAITTAGFGYNANAIGDKESEWVGLYTSFMEGVLDPFFYLFPVFDTKLRWMFPSRTRVHRNVDVFLSKITEIIENKRAAIASDSYANTTEDSEKDLCTLMIEAEASSGGKLTNEEMMNDLLAFILAADDTTANALASALYFLAVHQDKQQKLRDEAIAWLGDGADVCPTVEQTKEMPYVNMVIKETLRIMGPAVQGQPRVATEDTQLGAYFIPKGTIVTVDIVGLQHDATIWEDPYTFNPERFSQENENSTKRNGGWIPFGSGQSRQCIGMNMSLAEQRVLLSMMAKKFQWSLPKDSIHKDGMDVEGMDVMGPKDLVLDFKKRY</sequence>
<feature type="binding site" description="axial binding residue" evidence="7">
    <location>
        <position position="478"/>
    </location>
    <ligand>
        <name>heme</name>
        <dbReference type="ChEBI" id="CHEBI:30413"/>
    </ligand>
    <ligandPart>
        <name>Fe</name>
        <dbReference type="ChEBI" id="CHEBI:18248"/>
    </ligandPart>
</feature>
<dbReference type="GO" id="GO:0004497">
    <property type="term" value="F:monooxygenase activity"/>
    <property type="evidence" value="ECO:0007669"/>
    <property type="project" value="UniProtKB-KW"/>
</dbReference>
<comment type="cofactor">
    <cofactor evidence="7">
        <name>heme</name>
        <dbReference type="ChEBI" id="CHEBI:30413"/>
    </cofactor>
</comment>
<evidence type="ECO:0000313" key="8">
    <source>
        <dbReference type="EMBL" id="KAF1807607.1"/>
    </source>
</evidence>
<evidence type="ECO:0000256" key="4">
    <source>
        <dbReference type="ARBA" id="ARBA00023002"/>
    </source>
</evidence>
<dbReference type="InterPro" id="IPR036396">
    <property type="entry name" value="Cyt_P450_sf"/>
</dbReference>
<evidence type="ECO:0000256" key="2">
    <source>
        <dbReference type="ARBA" id="ARBA00022617"/>
    </source>
</evidence>
<dbReference type="EMBL" id="JAAECE010000001">
    <property type="protein sequence ID" value="KAF1807607.1"/>
    <property type="molecule type" value="Genomic_DNA"/>
</dbReference>
<evidence type="ECO:0000313" key="9">
    <source>
        <dbReference type="Proteomes" id="UP000469890"/>
    </source>
</evidence>
<evidence type="ECO:0000256" key="6">
    <source>
        <dbReference type="ARBA" id="ARBA00023033"/>
    </source>
</evidence>
<proteinExistence type="inferred from homology"/>
<dbReference type="GO" id="GO:0020037">
    <property type="term" value="F:heme binding"/>
    <property type="evidence" value="ECO:0007669"/>
    <property type="project" value="InterPro"/>
</dbReference>
<dbReference type="InterPro" id="IPR050196">
    <property type="entry name" value="Cytochrome_P450_Monoox"/>
</dbReference>
<dbReference type="GO" id="GO:0005506">
    <property type="term" value="F:iron ion binding"/>
    <property type="evidence" value="ECO:0007669"/>
    <property type="project" value="InterPro"/>
</dbReference>
<evidence type="ECO:0000256" key="7">
    <source>
        <dbReference type="PIRSR" id="PIRSR602401-1"/>
    </source>
</evidence>
<dbReference type="SUPFAM" id="SSF48264">
    <property type="entry name" value="Cytochrome P450"/>
    <property type="match status" value="1"/>
</dbReference>
<dbReference type="PANTHER" id="PTHR24291">
    <property type="entry name" value="CYTOCHROME P450 FAMILY 4"/>
    <property type="match status" value="1"/>
</dbReference>
<dbReference type="PRINTS" id="PR00463">
    <property type="entry name" value="EP450I"/>
</dbReference>
<keyword evidence="6" id="KW-0503">Monooxygenase</keyword>
<comment type="similarity">
    <text evidence="1">Belongs to the cytochrome P450 family.</text>
</comment>
<evidence type="ECO:0000256" key="5">
    <source>
        <dbReference type="ARBA" id="ARBA00023004"/>
    </source>
</evidence>
<gene>
    <name evidence="8" type="ORF">FB192DRAFT_1272154</name>
</gene>
<dbReference type="PANTHER" id="PTHR24291:SF50">
    <property type="entry name" value="BIFUNCTIONAL ALBAFLAVENONE MONOOXYGENASE_TERPENE SYNTHASE"/>
    <property type="match status" value="1"/>
</dbReference>
<organism evidence="8 9">
    <name type="scientific">Mucor circinelloides f. lusitanicus</name>
    <name type="common">Mucor racemosus var. lusitanicus</name>
    <dbReference type="NCBI Taxonomy" id="29924"/>
    <lineage>
        <taxon>Eukaryota</taxon>
        <taxon>Fungi</taxon>
        <taxon>Fungi incertae sedis</taxon>
        <taxon>Mucoromycota</taxon>
        <taxon>Mucoromycotina</taxon>
        <taxon>Mucoromycetes</taxon>
        <taxon>Mucorales</taxon>
        <taxon>Mucorineae</taxon>
        <taxon>Mucoraceae</taxon>
        <taxon>Mucor</taxon>
    </lineage>
</organism>
<dbReference type="GO" id="GO:0016705">
    <property type="term" value="F:oxidoreductase activity, acting on paired donors, with incorporation or reduction of molecular oxygen"/>
    <property type="evidence" value="ECO:0007669"/>
    <property type="project" value="InterPro"/>
</dbReference>
<dbReference type="Gene3D" id="1.10.630.10">
    <property type="entry name" value="Cytochrome P450"/>
    <property type="match status" value="1"/>
</dbReference>
<dbReference type="InterPro" id="IPR001128">
    <property type="entry name" value="Cyt_P450"/>
</dbReference>
<accession>A0A8H4BUC9</accession>
<comment type="caution">
    <text evidence="8">The sequence shown here is derived from an EMBL/GenBank/DDBJ whole genome shotgun (WGS) entry which is preliminary data.</text>
</comment>
<keyword evidence="3 7" id="KW-0479">Metal-binding</keyword>
<dbReference type="Proteomes" id="UP000469890">
    <property type="component" value="Unassembled WGS sequence"/>
</dbReference>
<evidence type="ECO:0000256" key="1">
    <source>
        <dbReference type="ARBA" id="ARBA00010617"/>
    </source>
</evidence>
<keyword evidence="5 7" id="KW-0408">Iron</keyword>
<keyword evidence="4" id="KW-0560">Oxidoreductase</keyword>
<dbReference type="Pfam" id="PF00067">
    <property type="entry name" value="p450"/>
    <property type="match status" value="1"/>
</dbReference>
<keyword evidence="2 7" id="KW-0349">Heme</keyword>
<protein>
    <submittedName>
        <fullName evidence="8">CYP509</fullName>
    </submittedName>
</protein>
<reference evidence="8 9" key="1">
    <citation type="submission" date="2019-09" db="EMBL/GenBank/DDBJ databases">
        <authorList>
            <consortium name="DOE Joint Genome Institute"/>
            <person name="Mondo S.J."/>
            <person name="Navarro-Mendoza M.I."/>
            <person name="Perez-Arques C."/>
            <person name="Panchal S."/>
            <person name="Nicolas F.E."/>
            <person name="Ganguly P."/>
            <person name="Pangilinan J."/>
            <person name="Grigoriev I."/>
            <person name="Heitman J."/>
            <person name="Sanya K."/>
            <person name="Garre V."/>
        </authorList>
    </citation>
    <scope>NUCLEOTIDE SEQUENCE [LARGE SCALE GENOMIC DNA]</scope>
    <source>
        <strain evidence="8 9">MU402</strain>
    </source>
</reference>
<name>A0A8H4BUC9_MUCCL</name>
<evidence type="ECO:0000256" key="3">
    <source>
        <dbReference type="ARBA" id="ARBA00022723"/>
    </source>
</evidence>